<feature type="signal peptide" evidence="4">
    <location>
        <begin position="1"/>
        <end position="34"/>
    </location>
</feature>
<dbReference type="PROSITE" id="PS51695">
    <property type="entry name" value="SEDOLISIN"/>
    <property type="match status" value="1"/>
</dbReference>
<feature type="domain" description="Peptidase S53" evidence="5">
    <location>
        <begin position="102"/>
        <end position="480"/>
    </location>
</feature>
<dbReference type="Proteomes" id="UP001500618">
    <property type="component" value="Unassembled WGS sequence"/>
</dbReference>
<feature type="chain" id="PRO_5046024997" evidence="4">
    <location>
        <begin position="35"/>
        <end position="480"/>
    </location>
</feature>
<keyword evidence="2" id="KW-0378">Hydrolase</keyword>
<evidence type="ECO:0000256" key="1">
    <source>
        <dbReference type="ARBA" id="ARBA00022670"/>
    </source>
</evidence>
<accession>A0ABN2IRV8</accession>
<keyword evidence="1" id="KW-0645">Protease</keyword>
<evidence type="ECO:0000256" key="2">
    <source>
        <dbReference type="ARBA" id="ARBA00022801"/>
    </source>
</evidence>
<dbReference type="EMBL" id="BAAANY010000036">
    <property type="protein sequence ID" value="GAA1710504.1"/>
    <property type="molecule type" value="Genomic_DNA"/>
</dbReference>
<dbReference type="InterPro" id="IPR036852">
    <property type="entry name" value="Peptidase_S8/S53_dom_sf"/>
</dbReference>
<evidence type="ECO:0000256" key="4">
    <source>
        <dbReference type="SAM" id="SignalP"/>
    </source>
</evidence>
<dbReference type="InterPro" id="IPR030400">
    <property type="entry name" value="Sedolisin_dom"/>
</dbReference>
<keyword evidence="3" id="KW-0720">Serine protease</keyword>
<evidence type="ECO:0000313" key="6">
    <source>
        <dbReference type="EMBL" id="GAA1710504.1"/>
    </source>
</evidence>
<reference evidence="6 7" key="1">
    <citation type="journal article" date="2019" name="Int. J. Syst. Evol. Microbiol.">
        <title>The Global Catalogue of Microorganisms (GCM) 10K type strain sequencing project: providing services to taxonomists for standard genome sequencing and annotation.</title>
        <authorList>
            <consortium name="The Broad Institute Genomics Platform"/>
            <consortium name="The Broad Institute Genome Sequencing Center for Infectious Disease"/>
            <person name="Wu L."/>
            <person name="Ma J."/>
        </authorList>
    </citation>
    <scope>NUCLEOTIDE SEQUENCE [LARGE SCALE GENOMIC DNA]</scope>
    <source>
        <strain evidence="6 7">JCM 14718</strain>
    </source>
</reference>
<evidence type="ECO:0000259" key="5">
    <source>
        <dbReference type="PROSITE" id="PS51695"/>
    </source>
</evidence>
<organism evidence="6 7">
    <name type="scientific">Fodinicola feengrottensis</name>
    <dbReference type="NCBI Taxonomy" id="435914"/>
    <lineage>
        <taxon>Bacteria</taxon>
        <taxon>Bacillati</taxon>
        <taxon>Actinomycetota</taxon>
        <taxon>Actinomycetes</taxon>
        <taxon>Mycobacteriales</taxon>
        <taxon>Fodinicola</taxon>
    </lineage>
</organism>
<gene>
    <name evidence="6" type="ORF">GCM10009765_69770</name>
</gene>
<protein>
    <submittedName>
        <fullName evidence="6">Peptidase S8</fullName>
    </submittedName>
</protein>
<dbReference type="InterPro" id="IPR050819">
    <property type="entry name" value="Tripeptidyl-peptidase_I"/>
</dbReference>
<dbReference type="InterPro" id="IPR023828">
    <property type="entry name" value="Peptidase_S8_Ser-AS"/>
</dbReference>
<dbReference type="PROSITE" id="PS00138">
    <property type="entry name" value="SUBTILASE_SER"/>
    <property type="match status" value="1"/>
</dbReference>
<dbReference type="PANTHER" id="PTHR14218:SF15">
    <property type="entry name" value="TRIPEPTIDYL-PEPTIDASE 1"/>
    <property type="match status" value="1"/>
</dbReference>
<comment type="caution">
    <text evidence="6">The sequence shown here is derived from an EMBL/GenBank/DDBJ whole genome shotgun (WGS) entry which is preliminary data.</text>
</comment>
<dbReference type="SUPFAM" id="SSF52743">
    <property type="entry name" value="Subtilisin-like"/>
    <property type="match status" value="1"/>
</dbReference>
<dbReference type="PANTHER" id="PTHR14218">
    <property type="entry name" value="PROTEASE S8 TRIPEPTIDYL PEPTIDASE I CLN2"/>
    <property type="match status" value="1"/>
</dbReference>
<evidence type="ECO:0000313" key="7">
    <source>
        <dbReference type="Proteomes" id="UP001500618"/>
    </source>
</evidence>
<evidence type="ECO:0000256" key="3">
    <source>
        <dbReference type="ARBA" id="ARBA00022825"/>
    </source>
</evidence>
<keyword evidence="4" id="KW-0732">Signal</keyword>
<keyword evidence="7" id="KW-1185">Reference proteome</keyword>
<name>A0ABN2IRV8_9ACTN</name>
<dbReference type="Gene3D" id="3.40.50.200">
    <property type="entry name" value="Peptidase S8/S53 domain"/>
    <property type="match status" value="1"/>
</dbReference>
<proteinExistence type="predicted"/>
<sequence>MRVSKSGRTRKIIRLVVAAAAASALVVAAAPASAAPTKQPNTPNAAAVAKAVRAGNLAATHGVRHNCQTQLRGRLVNLGCDLLTVTTSKGSATPMTTATPTGYGPGDLAKAYFLPAPTVGPTSTESIVAVGAYPNLEADLGTYRSYYGLSACTVANGCLKIVDYHGGPALAPDSSLASVEESYATETALDVDMASAGCPTCHITVVQIPMSLLKLLEAATLQLPGALADDFGTAVKEAATLGAKSVSMSYGLPPGLQASYIGAGAPAIALHHKGMAVVASSGDGGYAGNTQIWPQQLPWVTSAGGTTLTTTDGGQTFTQKAWGGTFTNSQGTTSFVGAGSGCATNLAAAVGQSAAASANCAGHRATSDVSADADPYTGVSVYDTYTPDSGTGGGWLTVGGTSAASPFIAALYTRGGALSSVEGPNTMYSAPAGSITDIVGGSNAQNGATDCSAHVALCTGVAGWDGPTGVGAPHGLGAFS</sequence>